<keyword evidence="6" id="KW-0812">Transmembrane</keyword>
<keyword evidence="6" id="KW-1133">Transmembrane helix</keyword>
<evidence type="ECO:0000256" key="4">
    <source>
        <dbReference type="ARBA" id="ARBA00022729"/>
    </source>
</evidence>
<dbReference type="PIRSF" id="PIRSF019663">
    <property type="entry name" value="Legumain"/>
    <property type="match status" value="1"/>
</dbReference>
<proteinExistence type="inferred from homology"/>
<keyword evidence="3" id="KW-0337">GPI-anchor biosynthesis</keyword>
<comment type="similarity">
    <text evidence="2">Belongs to the peptidase C13 family.</text>
</comment>
<dbReference type="PANTHER" id="PTHR48067">
    <property type="entry name" value="GPI-ANCHOR TRANSAMIDASE"/>
    <property type="match status" value="1"/>
</dbReference>
<dbReference type="OrthoDB" id="192611at2759"/>
<evidence type="ECO:0000256" key="1">
    <source>
        <dbReference type="ARBA" id="ARBA00004687"/>
    </source>
</evidence>
<keyword evidence="6" id="KW-0472">Membrane</keyword>
<dbReference type="eggNOG" id="KOG1349">
    <property type="taxonomic scope" value="Eukaryota"/>
</dbReference>
<dbReference type="UniPathway" id="UPA00196"/>
<feature type="transmembrane region" description="Helical" evidence="6">
    <location>
        <begin position="389"/>
        <end position="407"/>
    </location>
</feature>
<dbReference type="GO" id="GO:0006506">
    <property type="term" value="P:GPI anchor biosynthetic process"/>
    <property type="evidence" value="ECO:0007669"/>
    <property type="project" value="UniProtKB-UniPathway"/>
</dbReference>
<dbReference type="Pfam" id="PF01650">
    <property type="entry name" value="Peptidase_C13"/>
    <property type="match status" value="1"/>
</dbReference>
<organism evidence="8 9">
    <name type="scientific">Capsaspora owczarzaki (strain ATCC 30864)</name>
    <dbReference type="NCBI Taxonomy" id="595528"/>
    <lineage>
        <taxon>Eukaryota</taxon>
        <taxon>Filasterea</taxon>
        <taxon>Capsaspora</taxon>
    </lineage>
</organism>
<feature type="signal peptide" evidence="7">
    <location>
        <begin position="1"/>
        <end position="25"/>
    </location>
</feature>
<evidence type="ECO:0000256" key="6">
    <source>
        <dbReference type="SAM" id="Phobius"/>
    </source>
</evidence>
<accession>A0A0D2UP18</accession>
<dbReference type="PRINTS" id="PR00776">
    <property type="entry name" value="HEMOGLOBNASE"/>
</dbReference>
<dbReference type="STRING" id="595528.A0A0D2UP18"/>
<dbReference type="EMBL" id="KE346372">
    <property type="protein sequence ID" value="KJE96721.1"/>
    <property type="molecule type" value="Genomic_DNA"/>
</dbReference>
<evidence type="ECO:0000256" key="3">
    <source>
        <dbReference type="ARBA" id="ARBA00022502"/>
    </source>
</evidence>
<dbReference type="PIRSF" id="PIRSF500138">
    <property type="entry name" value="GPI8"/>
    <property type="match status" value="1"/>
</dbReference>
<evidence type="ECO:0000313" key="8">
    <source>
        <dbReference type="EMBL" id="KJE96721.1"/>
    </source>
</evidence>
<evidence type="ECO:0000256" key="7">
    <source>
        <dbReference type="SAM" id="SignalP"/>
    </source>
</evidence>
<dbReference type="MEROPS" id="C13.005"/>
<dbReference type="GO" id="GO:0006508">
    <property type="term" value="P:proteolysis"/>
    <property type="evidence" value="ECO:0007669"/>
    <property type="project" value="InterPro"/>
</dbReference>
<dbReference type="InParanoid" id="A0A0D2UP18"/>
<protein>
    <submittedName>
        <fullName evidence="8">GPI-anchor transamidase</fullName>
    </submittedName>
</protein>
<feature type="chain" id="PRO_5002252795" evidence="7">
    <location>
        <begin position="26"/>
        <end position="412"/>
    </location>
</feature>
<evidence type="ECO:0000256" key="2">
    <source>
        <dbReference type="ARBA" id="ARBA00009941"/>
    </source>
</evidence>
<evidence type="ECO:0000313" key="9">
    <source>
        <dbReference type="Proteomes" id="UP000008743"/>
    </source>
</evidence>
<comment type="pathway">
    <text evidence="1">Glycolipid biosynthesis; glycosylphosphatidylinositol-anchor biosynthesis.</text>
</comment>
<sequence length="412" mass="46389">MQIATVVRQQIVALLLLALFSAVAAASMHESSSSSLDSHHDRAAAFLNERAAAGHTNNWAVLVATSKYWFNYRHTANTLAMYRSVKRLGIPDSNIILMLADDMACNTRNPFPGTVFHNTKREINVYGENIEVDYRGSEVTVENFLRVLTGRFPEHVPRSKRLLSDDRSNILVYMTGHGGDEFLKFQDSEEISSRDIADAFEQMWQKRRYNEIMFVIDTCQANTMYSTFYSPHILACGSAALGETSYSHHADPVLGVAVVDRFTYHALEFLESVRPDSSATIADFFKVFDWSALSSTFGYRDDLFGRDIKQVRLTEFFGNVQPIELLEPRVVEDSEARAQLVQRVLNAYRTEEPEVSKVAPLVSDSSTDSSSWQSKFTLIPPTPFVHNKAYWSVIGTIAVLTATLVVLESLKR</sequence>
<dbReference type="GO" id="GO:0003923">
    <property type="term" value="F:GPI-anchor transamidase activity"/>
    <property type="evidence" value="ECO:0007669"/>
    <property type="project" value="InterPro"/>
</dbReference>
<keyword evidence="4 7" id="KW-0732">Signal</keyword>
<dbReference type="GO" id="GO:0016255">
    <property type="term" value="P:attachment of GPI anchor to protein"/>
    <property type="evidence" value="ECO:0007669"/>
    <property type="project" value="InterPro"/>
</dbReference>
<dbReference type="InterPro" id="IPR028361">
    <property type="entry name" value="GPI_transamidase"/>
</dbReference>
<evidence type="ECO:0000256" key="5">
    <source>
        <dbReference type="PIRSR" id="PIRSR019663-1"/>
    </source>
</evidence>
<reference evidence="9" key="1">
    <citation type="submission" date="2011-02" db="EMBL/GenBank/DDBJ databases">
        <title>The Genome Sequence of Capsaspora owczarzaki ATCC 30864.</title>
        <authorList>
            <person name="Russ C."/>
            <person name="Cuomo C."/>
            <person name="Burger G."/>
            <person name="Gray M.W."/>
            <person name="Holland P.W.H."/>
            <person name="King N."/>
            <person name="Lang F.B.F."/>
            <person name="Roger A.J."/>
            <person name="Ruiz-Trillo I."/>
            <person name="Young S.K."/>
            <person name="Zeng Q."/>
            <person name="Gargeya S."/>
            <person name="Alvarado L."/>
            <person name="Berlin A."/>
            <person name="Chapman S.B."/>
            <person name="Chen Z."/>
            <person name="Freedman E."/>
            <person name="Gellesch M."/>
            <person name="Goldberg J."/>
            <person name="Griggs A."/>
            <person name="Gujja S."/>
            <person name="Heilman E."/>
            <person name="Heiman D."/>
            <person name="Howarth C."/>
            <person name="Mehta T."/>
            <person name="Neiman D."/>
            <person name="Pearson M."/>
            <person name="Roberts A."/>
            <person name="Saif S."/>
            <person name="Shea T."/>
            <person name="Shenoy N."/>
            <person name="Sisk P."/>
            <person name="Stolte C."/>
            <person name="Sykes S."/>
            <person name="White J."/>
            <person name="Yandava C."/>
            <person name="Haas B."/>
            <person name="Nusbaum C."/>
            <person name="Birren B."/>
        </authorList>
    </citation>
    <scope>NUCLEOTIDE SEQUENCE</scope>
    <source>
        <strain evidence="9">ATCC 30864</strain>
    </source>
</reference>
<name>A0A0D2UP18_CAPO3</name>
<keyword evidence="9" id="KW-1185">Reference proteome</keyword>
<dbReference type="Gene3D" id="3.40.50.1460">
    <property type="match status" value="1"/>
</dbReference>
<dbReference type="Proteomes" id="UP000008743">
    <property type="component" value="Unassembled WGS sequence"/>
</dbReference>
<dbReference type="PhylomeDB" id="A0A0D2UP18"/>
<dbReference type="RefSeq" id="XP_004343721.2">
    <property type="nucleotide sequence ID" value="XM_004343671.2"/>
</dbReference>
<dbReference type="FunCoup" id="A0A0D2UP18">
    <property type="interactions" value="300"/>
</dbReference>
<gene>
    <name evidence="8" type="ORF">CAOG_006997</name>
</gene>
<dbReference type="GO" id="GO:0042765">
    <property type="term" value="C:GPI-anchor transamidase complex"/>
    <property type="evidence" value="ECO:0007669"/>
    <property type="project" value="InterPro"/>
</dbReference>
<dbReference type="InterPro" id="IPR001096">
    <property type="entry name" value="Peptidase_C13"/>
</dbReference>
<feature type="active site" description="Nucleophile" evidence="5">
    <location>
        <position position="219"/>
    </location>
</feature>
<feature type="active site" evidence="5">
    <location>
        <position position="177"/>
    </location>
</feature>
<dbReference type="FunFam" id="3.40.50.1460:FF:000002">
    <property type="entry name" value="GPI-anchor transamidase"/>
    <property type="match status" value="1"/>
</dbReference>
<dbReference type="PANTHER" id="PTHR48067:SF1">
    <property type="entry name" value="GPI-ANCHOR TRANSAMIDASE"/>
    <property type="match status" value="1"/>
</dbReference>
<dbReference type="AlphaFoldDB" id="A0A0D2UP18"/>